<feature type="transmembrane region" description="Helical" evidence="1">
    <location>
        <begin position="17"/>
        <end position="35"/>
    </location>
</feature>
<accession>A0A5M6I7L4</accession>
<dbReference type="AlphaFoldDB" id="A0A5M6I7L4"/>
<dbReference type="PROSITE" id="PS51257">
    <property type="entry name" value="PROKAR_LIPOPROTEIN"/>
    <property type="match status" value="1"/>
</dbReference>
<organism evidence="2 3">
    <name type="scientific">Roseospira marina</name>
    <dbReference type="NCBI Taxonomy" id="140057"/>
    <lineage>
        <taxon>Bacteria</taxon>
        <taxon>Pseudomonadati</taxon>
        <taxon>Pseudomonadota</taxon>
        <taxon>Alphaproteobacteria</taxon>
        <taxon>Rhodospirillales</taxon>
        <taxon>Rhodospirillaceae</taxon>
        <taxon>Roseospira</taxon>
    </lineage>
</organism>
<keyword evidence="3" id="KW-1185">Reference proteome</keyword>
<keyword evidence="1" id="KW-0812">Transmembrane</keyword>
<dbReference type="EMBL" id="VWPJ01000022">
    <property type="protein sequence ID" value="KAA5604133.1"/>
    <property type="molecule type" value="Genomic_DNA"/>
</dbReference>
<dbReference type="OrthoDB" id="7858309at2"/>
<sequence>MKKTTVSGIWRTPRRRAIAMLAALSILGCGYIFLLNHEESVMEEHYAELKTTDPILYLSEIRQAQGFRVFLSEYLDINDYSAPVPSAPPFLVGRWGLFKAEKRVGDDYIPDSCLTSLEIEDGRLRLLGEHERVVPATYSMTGDTATAHLTGEPAAAIRVVAYGSHVHHLEVQGLAVNGASRDRTWYGYLCH</sequence>
<keyword evidence="1" id="KW-1133">Transmembrane helix</keyword>
<evidence type="ECO:0000313" key="3">
    <source>
        <dbReference type="Proteomes" id="UP000324065"/>
    </source>
</evidence>
<dbReference type="Proteomes" id="UP000324065">
    <property type="component" value="Unassembled WGS sequence"/>
</dbReference>
<reference evidence="2 3" key="1">
    <citation type="submission" date="2019-09" db="EMBL/GenBank/DDBJ databases">
        <title>Genome sequence of Roseospira marina, one of the more divergent members of the non-sulfur purple photosynthetic bacterial family, the Rhodospirillaceae.</title>
        <authorList>
            <person name="Meyer T."/>
            <person name="Kyndt J."/>
        </authorList>
    </citation>
    <scope>NUCLEOTIDE SEQUENCE [LARGE SCALE GENOMIC DNA]</scope>
    <source>
        <strain evidence="2 3">DSM 15113</strain>
    </source>
</reference>
<comment type="caution">
    <text evidence="2">The sequence shown here is derived from an EMBL/GenBank/DDBJ whole genome shotgun (WGS) entry which is preliminary data.</text>
</comment>
<evidence type="ECO:0000313" key="2">
    <source>
        <dbReference type="EMBL" id="KAA5604133.1"/>
    </source>
</evidence>
<proteinExistence type="predicted"/>
<gene>
    <name evidence="2" type="ORF">F1188_17265</name>
</gene>
<evidence type="ECO:0000256" key="1">
    <source>
        <dbReference type="SAM" id="Phobius"/>
    </source>
</evidence>
<protein>
    <submittedName>
        <fullName evidence="2">Uncharacterized protein</fullName>
    </submittedName>
</protein>
<dbReference type="RefSeq" id="WP_150063696.1">
    <property type="nucleotide sequence ID" value="NZ_JACHII010000022.1"/>
</dbReference>
<keyword evidence="1" id="KW-0472">Membrane</keyword>
<name>A0A5M6I7L4_9PROT</name>